<evidence type="ECO:0000313" key="2">
    <source>
        <dbReference type="EMBL" id="GFD61818.1"/>
    </source>
</evidence>
<evidence type="ECO:0000256" key="1">
    <source>
        <dbReference type="SAM" id="MobiDB-lite"/>
    </source>
</evidence>
<name>A0A699XUX4_TANCI</name>
<reference evidence="2" key="1">
    <citation type="journal article" date="2019" name="Sci. Rep.">
        <title>Draft genome of Tanacetum cinerariifolium, the natural source of mosquito coil.</title>
        <authorList>
            <person name="Yamashiro T."/>
            <person name="Shiraishi A."/>
            <person name="Satake H."/>
            <person name="Nakayama K."/>
        </authorList>
    </citation>
    <scope>NUCLEOTIDE SEQUENCE</scope>
</reference>
<feature type="compositionally biased region" description="Gly residues" evidence="1">
    <location>
        <begin position="1"/>
        <end position="21"/>
    </location>
</feature>
<dbReference type="EMBL" id="BKCJ011902391">
    <property type="protein sequence ID" value="GFD61818.1"/>
    <property type="molecule type" value="Genomic_DNA"/>
</dbReference>
<feature type="non-terminal residue" evidence="2">
    <location>
        <position position="1"/>
    </location>
</feature>
<proteinExistence type="predicted"/>
<accession>A0A699XUX4</accession>
<comment type="caution">
    <text evidence="2">The sequence shown here is derived from an EMBL/GenBank/DDBJ whole genome shotgun (WGS) entry which is preliminary data.</text>
</comment>
<organism evidence="2">
    <name type="scientific">Tanacetum cinerariifolium</name>
    <name type="common">Dalmatian daisy</name>
    <name type="synonym">Chrysanthemum cinerariifolium</name>
    <dbReference type="NCBI Taxonomy" id="118510"/>
    <lineage>
        <taxon>Eukaryota</taxon>
        <taxon>Viridiplantae</taxon>
        <taxon>Streptophyta</taxon>
        <taxon>Embryophyta</taxon>
        <taxon>Tracheophyta</taxon>
        <taxon>Spermatophyta</taxon>
        <taxon>Magnoliopsida</taxon>
        <taxon>eudicotyledons</taxon>
        <taxon>Gunneridae</taxon>
        <taxon>Pentapetalae</taxon>
        <taxon>asterids</taxon>
        <taxon>campanulids</taxon>
        <taxon>Asterales</taxon>
        <taxon>Asteraceae</taxon>
        <taxon>Asteroideae</taxon>
        <taxon>Anthemideae</taxon>
        <taxon>Anthemidinae</taxon>
        <taxon>Tanacetum</taxon>
    </lineage>
</organism>
<dbReference type="AlphaFoldDB" id="A0A699XUX4"/>
<sequence length="53" mass="5027">LYVGSMGGGESRGNGGDGIYGSGDDNGESSDGGGVGMAISLAILVSEGSDMDV</sequence>
<protein>
    <submittedName>
        <fullName evidence="2">Uncharacterized protein</fullName>
    </submittedName>
</protein>
<gene>
    <name evidence="2" type="ORF">Tci_933787</name>
</gene>
<feature type="region of interest" description="Disordered" evidence="1">
    <location>
        <begin position="1"/>
        <end position="33"/>
    </location>
</feature>